<reference evidence="7" key="2">
    <citation type="submission" date="2020-09" db="EMBL/GenBank/DDBJ databases">
        <authorList>
            <person name="Sun Q."/>
            <person name="Kim S."/>
        </authorList>
    </citation>
    <scope>NUCLEOTIDE SEQUENCE</scope>
    <source>
        <strain evidence="7">KCTC 42097</strain>
    </source>
</reference>
<dbReference type="InterPro" id="IPR022301">
    <property type="entry name" value="Integral_membrane_YjbE"/>
</dbReference>
<feature type="transmembrane region" description="Helical" evidence="6">
    <location>
        <begin position="159"/>
        <end position="178"/>
    </location>
</feature>
<dbReference type="AlphaFoldDB" id="A0A8J3DKA4"/>
<feature type="transmembrane region" description="Helical" evidence="6">
    <location>
        <begin position="187"/>
        <end position="205"/>
    </location>
</feature>
<dbReference type="RefSeq" id="WP_189493020.1">
    <property type="nucleotide sequence ID" value="NZ_BMZO01000014.1"/>
</dbReference>
<protein>
    <submittedName>
        <fullName evidence="7">Membrane protein</fullName>
    </submittedName>
</protein>
<dbReference type="PANTHER" id="PTHR30238">
    <property type="entry name" value="MEMBRANE BOUND PREDICTED REDOX MODULATOR"/>
    <property type="match status" value="1"/>
</dbReference>
<dbReference type="Pfam" id="PF03741">
    <property type="entry name" value="TerC"/>
    <property type="match status" value="1"/>
</dbReference>
<feature type="transmembrane region" description="Helical" evidence="6">
    <location>
        <begin position="70"/>
        <end position="87"/>
    </location>
</feature>
<dbReference type="NCBIfam" id="TIGR03717">
    <property type="entry name" value="R_switched_YjbE"/>
    <property type="match status" value="1"/>
</dbReference>
<evidence type="ECO:0000256" key="2">
    <source>
        <dbReference type="ARBA" id="ARBA00007511"/>
    </source>
</evidence>
<keyword evidence="5 6" id="KW-0472">Membrane</keyword>
<accession>A0A8J3DKA4</accession>
<evidence type="ECO:0000256" key="4">
    <source>
        <dbReference type="ARBA" id="ARBA00022989"/>
    </source>
</evidence>
<evidence type="ECO:0000256" key="5">
    <source>
        <dbReference type="ARBA" id="ARBA00023136"/>
    </source>
</evidence>
<dbReference type="InterPro" id="IPR005496">
    <property type="entry name" value="Integral_membrane_TerC"/>
</dbReference>
<evidence type="ECO:0000256" key="6">
    <source>
        <dbReference type="SAM" id="Phobius"/>
    </source>
</evidence>
<comment type="subcellular location">
    <subcellularLocation>
        <location evidence="1">Membrane</location>
        <topology evidence="1">Multi-pass membrane protein</topology>
    </subcellularLocation>
</comment>
<dbReference type="PANTHER" id="PTHR30238:SF4">
    <property type="entry name" value="SLL1022 PROTEIN"/>
    <property type="match status" value="1"/>
</dbReference>
<keyword evidence="3 6" id="KW-0812">Transmembrane</keyword>
<dbReference type="Proteomes" id="UP000641137">
    <property type="component" value="Unassembled WGS sequence"/>
</dbReference>
<proteinExistence type="inferred from homology"/>
<feature type="transmembrane region" description="Helical" evidence="6">
    <location>
        <begin position="12"/>
        <end position="34"/>
    </location>
</feature>
<dbReference type="GO" id="GO:0016020">
    <property type="term" value="C:membrane"/>
    <property type="evidence" value="ECO:0007669"/>
    <property type="project" value="UniProtKB-SubCell"/>
</dbReference>
<feature type="transmembrane region" description="Helical" evidence="6">
    <location>
        <begin position="134"/>
        <end position="153"/>
    </location>
</feature>
<keyword evidence="4 6" id="KW-1133">Transmembrane helix</keyword>
<comment type="similarity">
    <text evidence="2">Belongs to the TerC family.</text>
</comment>
<reference evidence="7" key="1">
    <citation type="journal article" date="2014" name="Int. J. Syst. Evol. Microbiol.">
        <title>Complete genome sequence of Corynebacterium casei LMG S-19264T (=DSM 44701T), isolated from a smear-ripened cheese.</title>
        <authorList>
            <consortium name="US DOE Joint Genome Institute (JGI-PGF)"/>
            <person name="Walter F."/>
            <person name="Albersmeier A."/>
            <person name="Kalinowski J."/>
            <person name="Ruckert C."/>
        </authorList>
    </citation>
    <scope>NUCLEOTIDE SEQUENCE</scope>
    <source>
        <strain evidence="7">KCTC 42097</strain>
    </source>
</reference>
<evidence type="ECO:0000256" key="3">
    <source>
        <dbReference type="ARBA" id="ARBA00022692"/>
    </source>
</evidence>
<feature type="transmembrane region" description="Helical" evidence="6">
    <location>
        <begin position="46"/>
        <end position="64"/>
    </location>
</feature>
<sequence length="217" mass="23373">MGELFTPEALTALSHVIMIDLVLAGDNAIVIGLAAAGLPKDQRTRAILIGIGAATVLRIIFALLTTQLLAIVGLLLAGGILLLWVCWKMWHELRTPQHDFEAAEEALENADLNADGTVAGGAPRKTFAQAAWQIVIADVSMSLDNVLAVAGAAREHPAILIFGLALSIALMGLAANFIARLLQRHRWIAYIGLLVILYVALEMIYRGGEEVWPYLFS</sequence>
<evidence type="ECO:0000313" key="8">
    <source>
        <dbReference type="Proteomes" id="UP000641137"/>
    </source>
</evidence>
<gene>
    <name evidence="7" type="ORF">GCM10010136_34840</name>
</gene>
<comment type="caution">
    <text evidence="7">The sequence shown here is derived from an EMBL/GenBank/DDBJ whole genome shotgun (WGS) entry which is preliminary data.</text>
</comment>
<evidence type="ECO:0000256" key="1">
    <source>
        <dbReference type="ARBA" id="ARBA00004141"/>
    </source>
</evidence>
<keyword evidence="8" id="KW-1185">Reference proteome</keyword>
<evidence type="ECO:0000313" key="7">
    <source>
        <dbReference type="EMBL" id="GHC81310.1"/>
    </source>
</evidence>
<name>A0A8J3DKA4_9HYPH</name>
<dbReference type="EMBL" id="BMZO01000014">
    <property type="protein sequence ID" value="GHC81310.1"/>
    <property type="molecule type" value="Genomic_DNA"/>
</dbReference>
<organism evidence="7 8">
    <name type="scientific">Limoniibacter endophyticus</name>
    <dbReference type="NCBI Taxonomy" id="1565040"/>
    <lineage>
        <taxon>Bacteria</taxon>
        <taxon>Pseudomonadati</taxon>
        <taxon>Pseudomonadota</taxon>
        <taxon>Alphaproteobacteria</taxon>
        <taxon>Hyphomicrobiales</taxon>
        <taxon>Bartonellaceae</taxon>
        <taxon>Limoniibacter</taxon>
    </lineage>
</organism>